<reference evidence="20" key="2">
    <citation type="submission" date="2022-01" db="EMBL/GenBank/DDBJ databases">
        <authorList>
            <person name="Yamashiro T."/>
            <person name="Shiraishi A."/>
            <person name="Satake H."/>
            <person name="Nakayama K."/>
        </authorList>
    </citation>
    <scope>NUCLEOTIDE SEQUENCE</scope>
</reference>
<dbReference type="InterPro" id="IPR000477">
    <property type="entry name" value="RT_dom"/>
</dbReference>
<keyword evidence="2" id="KW-0645">Protease</keyword>
<evidence type="ECO:0000256" key="14">
    <source>
        <dbReference type="ARBA" id="ARBA00023125"/>
    </source>
</evidence>
<keyword evidence="21" id="KW-1185">Reference proteome</keyword>
<dbReference type="InterPro" id="IPR043502">
    <property type="entry name" value="DNA/RNA_pol_sf"/>
</dbReference>
<dbReference type="Proteomes" id="UP001151760">
    <property type="component" value="Unassembled WGS sequence"/>
</dbReference>
<dbReference type="CDD" id="cd01647">
    <property type="entry name" value="RT_LTR"/>
    <property type="match status" value="1"/>
</dbReference>
<evidence type="ECO:0000256" key="3">
    <source>
        <dbReference type="ARBA" id="ARBA00022679"/>
    </source>
</evidence>
<keyword evidence="4" id="KW-0548">Nucleotidyltransferase</keyword>
<feature type="domain" description="Integrase catalytic" evidence="19">
    <location>
        <begin position="919"/>
        <end position="1082"/>
    </location>
</feature>
<reference evidence="20" key="1">
    <citation type="journal article" date="2022" name="Int. J. Mol. Sci.">
        <title>Draft Genome of Tanacetum Coccineum: Genomic Comparison of Closely Related Tanacetum-Family Plants.</title>
        <authorList>
            <person name="Yamashiro T."/>
            <person name="Shiraishi A."/>
            <person name="Nakayama K."/>
            <person name="Satake H."/>
        </authorList>
    </citation>
    <scope>NUCLEOTIDE SEQUENCE</scope>
</reference>
<dbReference type="Pfam" id="PF17921">
    <property type="entry name" value="Integrase_H2C2"/>
    <property type="match status" value="1"/>
</dbReference>
<evidence type="ECO:0000256" key="8">
    <source>
        <dbReference type="ARBA" id="ARBA00022759"/>
    </source>
</evidence>
<dbReference type="InterPro" id="IPR001878">
    <property type="entry name" value="Znf_CCHC"/>
</dbReference>
<keyword evidence="8" id="KW-0255">Endonuclease</keyword>
<accession>A0ABQ4Y5J7</accession>
<feature type="region of interest" description="Disordered" evidence="17">
    <location>
        <begin position="250"/>
        <end position="276"/>
    </location>
</feature>
<dbReference type="Pfam" id="PF08284">
    <property type="entry name" value="RVP_2"/>
    <property type="match status" value="1"/>
</dbReference>
<dbReference type="Gene3D" id="2.40.70.10">
    <property type="entry name" value="Acid Proteases"/>
    <property type="match status" value="1"/>
</dbReference>
<evidence type="ECO:0000256" key="11">
    <source>
        <dbReference type="ARBA" id="ARBA00022908"/>
    </source>
</evidence>
<keyword evidence="11" id="KW-0229">DNA integration</keyword>
<dbReference type="Gene3D" id="3.30.70.270">
    <property type="match status" value="3"/>
</dbReference>
<evidence type="ECO:0000259" key="18">
    <source>
        <dbReference type="PROSITE" id="PS50158"/>
    </source>
</evidence>
<gene>
    <name evidence="20" type="ORF">Tco_0705239</name>
</gene>
<keyword evidence="14" id="KW-0238">DNA-binding</keyword>
<dbReference type="Pfam" id="PF00098">
    <property type="entry name" value="zf-CCHC"/>
    <property type="match status" value="1"/>
</dbReference>
<dbReference type="InterPro" id="IPR012337">
    <property type="entry name" value="RNaseH-like_sf"/>
</dbReference>
<dbReference type="Pfam" id="PF17917">
    <property type="entry name" value="RT_RNaseH"/>
    <property type="match status" value="1"/>
</dbReference>
<dbReference type="SUPFAM" id="SSF53098">
    <property type="entry name" value="Ribonuclease H-like"/>
    <property type="match status" value="2"/>
</dbReference>
<evidence type="ECO:0000256" key="10">
    <source>
        <dbReference type="ARBA" id="ARBA00022842"/>
    </source>
</evidence>
<organism evidence="20 21">
    <name type="scientific">Tanacetum coccineum</name>
    <dbReference type="NCBI Taxonomy" id="301880"/>
    <lineage>
        <taxon>Eukaryota</taxon>
        <taxon>Viridiplantae</taxon>
        <taxon>Streptophyta</taxon>
        <taxon>Embryophyta</taxon>
        <taxon>Tracheophyta</taxon>
        <taxon>Spermatophyta</taxon>
        <taxon>Magnoliopsida</taxon>
        <taxon>eudicotyledons</taxon>
        <taxon>Gunneridae</taxon>
        <taxon>Pentapetalae</taxon>
        <taxon>asterids</taxon>
        <taxon>campanulids</taxon>
        <taxon>Asterales</taxon>
        <taxon>Asteraceae</taxon>
        <taxon>Asteroideae</taxon>
        <taxon>Anthemideae</taxon>
        <taxon>Anthemidinae</taxon>
        <taxon>Tanacetum</taxon>
    </lineage>
</organism>
<evidence type="ECO:0000256" key="1">
    <source>
        <dbReference type="ARBA" id="ARBA00012493"/>
    </source>
</evidence>
<dbReference type="CDD" id="cd00303">
    <property type="entry name" value="retropepsin_like"/>
    <property type="match status" value="1"/>
</dbReference>
<protein>
    <recommendedName>
        <fullName evidence="1">RNA-directed DNA polymerase</fullName>
        <ecNumber evidence="1">2.7.7.49</ecNumber>
    </recommendedName>
</protein>
<evidence type="ECO:0000313" key="20">
    <source>
        <dbReference type="EMBL" id="GJS72398.1"/>
    </source>
</evidence>
<dbReference type="GO" id="GO:0003964">
    <property type="term" value="F:RNA-directed DNA polymerase activity"/>
    <property type="evidence" value="ECO:0007669"/>
    <property type="project" value="UniProtKB-KW"/>
</dbReference>
<dbReference type="Pfam" id="PF24626">
    <property type="entry name" value="SH3_Tf2-1"/>
    <property type="match status" value="1"/>
</dbReference>
<evidence type="ECO:0000256" key="12">
    <source>
        <dbReference type="ARBA" id="ARBA00022918"/>
    </source>
</evidence>
<dbReference type="InterPro" id="IPR041588">
    <property type="entry name" value="Integrase_H2C2"/>
</dbReference>
<feature type="compositionally biased region" description="Basic and acidic residues" evidence="17">
    <location>
        <begin position="166"/>
        <end position="178"/>
    </location>
</feature>
<dbReference type="SMART" id="SM00343">
    <property type="entry name" value="ZnF_C2HC"/>
    <property type="match status" value="1"/>
</dbReference>
<keyword evidence="16" id="KW-0863">Zinc-finger</keyword>
<dbReference type="InterPro" id="IPR036397">
    <property type="entry name" value="RNaseH_sf"/>
</dbReference>
<keyword evidence="9" id="KW-0378">Hydrolase</keyword>
<dbReference type="InterPro" id="IPR041373">
    <property type="entry name" value="RT_RNaseH"/>
</dbReference>
<dbReference type="Pfam" id="PF00078">
    <property type="entry name" value="RVT_1"/>
    <property type="match status" value="1"/>
</dbReference>
<feature type="region of interest" description="Disordered" evidence="17">
    <location>
        <begin position="166"/>
        <end position="189"/>
    </location>
</feature>
<evidence type="ECO:0000256" key="5">
    <source>
        <dbReference type="ARBA" id="ARBA00022722"/>
    </source>
</evidence>
<evidence type="ECO:0000256" key="13">
    <source>
        <dbReference type="ARBA" id="ARBA00022932"/>
    </source>
</evidence>
<evidence type="ECO:0000256" key="16">
    <source>
        <dbReference type="PROSITE-ProRule" id="PRU00047"/>
    </source>
</evidence>
<evidence type="ECO:0000256" key="6">
    <source>
        <dbReference type="ARBA" id="ARBA00022723"/>
    </source>
</evidence>
<dbReference type="PANTHER" id="PTHR37984">
    <property type="entry name" value="PROTEIN CBG26694"/>
    <property type="match status" value="1"/>
</dbReference>
<dbReference type="Gene3D" id="3.10.10.10">
    <property type="entry name" value="HIV Type 1 Reverse Transcriptase, subunit A, domain 1"/>
    <property type="match status" value="1"/>
</dbReference>
<evidence type="ECO:0000256" key="7">
    <source>
        <dbReference type="ARBA" id="ARBA00022750"/>
    </source>
</evidence>
<dbReference type="PROSITE" id="PS50994">
    <property type="entry name" value="INTEGRASE"/>
    <property type="match status" value="1"/>
</dbReference>
<comment type="caution">
    <text evidence="20">The sequence shown here is derived from an EMBL/GenBank/DDBJ whole genome shotgun (WGS) entry which is preliminary data.</text>
</comment>
<dbReference type="CDD" id="cd09274">
    <property type="entry name" value="RNase_HI_RT_Ty3"/>
    <property type="match status" value="1"/>
</dbReference>
<dbReference type="InterPro" id="IPR021109">
    <property type="entry name" value="Peptidase_aspartic_dom_sf"/>
</dbReference>
<keyword evidence="3" id="KW-0808">Transferase</keyword>
<dbReference type="InterPro" id="IPR056924">
    <property type="entry name" value="SH3_Tf2-1"/>
</dbReference>
<keyword evidence="16" id="KW-0862">Zinc</keyword>
<proteinExistence type="predicted"/>
<evidence type="ECO:0000256" key="2">
    <source>
        <dbReference type="ARBA" id="ARBA00022670"/>
    </source>
</evidence>
<keyword evidence="15" id="KW-0233">DNA recombination</keyword>
<dbReference type="InterPro" id="IPR001584">
    <property type="entry name" value="Integrase_cat-core"/>
</dbReference>
<evidence type="ECO:0000256" key="4">
    <source>
        <dbReference type="ARBA" id="ARBA00022695"/>
    </source>
</evidence>
<dbReference type="EC" id="2.7.7.49" evidence="1"/>
<keyword evidence="7" id="KW-0064">Aspartyl protease</keyword>
<dbReference type="PROSITE" id="PS50158">
    <property type="entry name" value="ZF_CCHC"/>
    <property type="match status" value="1"/>
</dbReference>
<sequence>MSTAYHPETDSQSERTIQTLEDMLRACVIDFGKVRVKHLPLSEFSYNNSYHASIKAAPYEALYGRKCRSPVCWAEVGEAQLTGPELKQKIVKGNDVPAYTKRFQELTLICTKFVANETEKVDKYISRLPDNIYGNVKSARPKTLDETIKLDNDLMDQKLCTYAERQSDNKRKADDLSRNNHGHQQQPFKRQNVAKVYSMETGKRKPYGGSLPKCTKCHLYHNGPCTQRCHKCNKVGHFARDCRSTGNTNVANTQKGNGASPKGNVGNAEKRGNAPGNPDANVITGTFLLNNHYASILFDTGADKSFISIAFSSLINIAPTTLENCYDVELADGKLVRIDTIIRGCTLNFLNHPFNIDLMPVELGSFDVIIFTHSKSQEYMAKGCQVFLAQISAKKEEDKSEGKQIKDVPIVQDFPEVFLEDLPGLPPARPVEFQIDLIPGAAPVARAPMCIDYRELNKLTVKNRYPLSRIDDLFDQLQGSSIYSKIDLRSGYHQLRVREQDIPKTAFQTRYCPYKFQVMLFGLTNAPADDKEHEEHLKAILELLKKEKLYAKFSKCEFWIPKVQFLGHVIDSRGIHVDPAKIESIKDWASPKTPTEIRQFLGLAGYYRRFIEGFSKIAKSMTKLTQKGIKFDWGEKEENAFQLIKQKLCSAPILALPEGSEDFVVYCDASHKGLGVVLMQREKVIAYASRQLKVHEKNYTTHDLELGSVVFALKIWRHYLYGTRCTVFTDHKSLQHILDQKELNMRQRRWLELLSDYDCDIRYHPGKANVVADALSRKERIEPLRVRALVMTIGLNLPKRILEAQIEALKTENLVNEDVGGMIRRDVPKERLEPRADGTLCLHGRSWLPCYGDLRSVIMHESHKSKYSIHPGSEKMYQDVKKLYWWPNMKADIATYVSKCLTCARVKAEHQRPSGLLVQPAIPEWKWDNITMDFITKLPKSSHGFDTIWVIVDRLTKSAHFLPIRENDPLDKLARLYLNRIVARHGIPASIICDRDGRFTSNFWRSFQKALGTDISMSTAYHPETDGQSERTIQTLEDMLRACVIDFGKGWVKHLPLAEFSYNNSYHASIKAAPYEALYGRKCRSPVCWAEVGEAQLTGPELIQETTEKIVLIKQRMQAAQDRQKSYADRKRKPMEFEVGDRVMLKVSPWKGVVRFGKRGKLNPRYVGPFKVLAKVRKVAYKLELPQELSRVHHTFHVSNLKKCYADEPLVMPLEGIHVDDKLQFVEEPVEIMEREIKRLKRSRIPLVKVRWNSRRGPEFTWEREKFCHCGQSPPIFEQKGGL</sequence>
<name>A0ABQ4Y5J7_9ASTR</name>
<dbReference type="InterPro" id="IPR043128">
    <property type="entry name" value="Rev_trsase/Diguanyl_cyclase"/>
</dbReference>
<feature type="domain" description="CCHC-type" evidence="18">
    <location>
        <begin position="228"/>
        <end position="244"/>
    </location>
</feature>
<dbReference type="InterPro" id="IPR050951">
    <property type="entry name" value="Retrovirus_Pol_polyprotein"/>
</dbReference>
<keyword evidence="12 20" id="KW-0695">RNA-directed DNA polymerase</keyword>
<keyword evidence="6" id="KW-0479">Metal-binding</keyword>
<evidence type="ECO:0000256" key="15">
    <source>
        <dbReference type="ARBA" id="ARBA00023172"/>
    </source>
</evidence>
<evidence type="ECO:0000256" key="17">
    <source>
        <dbReference type="SAM" id="MobiDB-lite"/>
    </source>
</evidence>
<dbReference type="EMBL" id="BQNB010010076">
    <property type="protein sequence ID" value="GJS72398.1"/>
    <property type="molecule type" value="Genomic_DNA"/>
</dbReference>
<keyword evidence="10" id="KW-0460">Magnesium</keyword>
<keyword evidence="13" id="KW-0239">DNA-directed DNA polymerase</keyword>
<evidence type="ECO:0000313" key="21">
    <source>
        <dbReference type="Proteomes" id="UP001151760"/>
    </source>
</evidence>
<dbReference type="Gene3D" id="4.10.60.10">
    <property type="entry name" value="Zinc finger, CCHC-type"/>
    <property type="match status" value="1"/>
</dbReference>
<dbReference type="Gene3D" id="3.30.420.10">
    <property type="entry name" value="Ribonuclease H-like superfamily/Ribonuclease H"/>
    <property type="match status" value="2"/>
</dbReference>
<keyword evidence="5" id="KW-0540">Nuclease</keyword>
<dbReference type="Gene3D" id="1.10.340.70">
    <property type="match status" value="1"/>
</dbReference>
<evidence type="ECO:0000259" key="19">
    <source>
        <dbReference type="PROSITE" id="PS50994"/>
    </source>
</evidence>
<dbReference type="PANTHER" id="PTHR37984:SF5">
    <property type="entry name" value="PROTEIN NYNRIN-LIKE"/>
    <property type="match status" value="1"/>
</dbReference>
<dbReference type="SUPFAM" id="SSF56672">
    <property type="entry name" value="DNA/RNA polymerases"/>
    <property type="match status" value="1"/>
</dbReference>
<evidence type="ECO:0000256" key="9">
    <source>
        <dbReference type="ARBA" id="ARBA00022801"/>
    </source>
</evidence>